<dbReference type="InterPro" id="IPR036259">
    <property type="entry name" value="MFS_trans_sf"/>
</dbReference>
<proteinExistence type="predicted"/>
<feature type="transmembrane region" description="Helical" evidence="5">
    <location>
        <begin position="304"/>
        <end position="327"/>
    </location>
</feature>
<feature type="transmembrane region" description="Helical" evidence="5">
    <location>
        <begin position="408"/>
        <end position="426"/>
    </location>
</feature>
<feature type="transmembrane region" description="Helical" evidence="5">
    <location>
        <begin position="50"/>
        <end position="69"/>
    </location>
</feature>
<feature type="transmembrane region" description="Helical" evidence="5">
    <location>
        <begin position="268"/>
        <end position="292"/>
    </location>
</feature>
<name>A0A8J3VRP8_9ACTN</name>
<evidence type="ECO:0000256" key="5">
    <source>
        <dbReference type="SAM" id="Phobius"/>
    </source>
</evidence>
<dbReference type="GO" id="GO:0005886">
    <property type="term" value="C:plasma membrane"/>
    <property type="evidence" value="ECO:0007669"/>
    <property type="project" value="UniProtKB-SubCell"/>
</dbReference>
<dbReference type="InterPro" id="IPR011701">
    <property type="entry name" value="MFS"/>
</dbReference>
<comment type="caution">
    <text evidence="7">The sequence shown here is derived from an EMBL/GenBank/DDBJ whole genome shotgun (WGS) entry which is preliminary data.</text>
</comment>
<evidence type="ECO:0000256" key="2">
    <source>
        <dbReference type="ARBA" id="ARBA00022692"/>
    </source>
</evidence>
<dbReference type="Proteomes" id="UP000642748">
    <property type="component" value="Unassembled WGS sequence"/>
</dbReference>
<dbReference type="GO" id="GO:0022857">
    <property type="term" value="F:transmembrane transporter activity"/>
    <property type="evidence" value="ECO:0007669"/>
    <property type="project" value="InterPro"/>
</dbReference>
<dbReference type="PANTHER" id="PTHR23501">
    <property type="entry name" value="MAJOR FACILITATOR SUPERFAMILY"/>
    <property type="match status" value="1"/>
</dbReference>
<feature type="transmembrane region" description="Helical" evidence="5">
    <location>
        <begin position="168"/>
        <end position="187"/>
    </location>
</feature>
<evidence type="ECO:0000313" key="8">
    <source>
        <dbReference type="Proteomes" id="UP000642748"/>
    </source>
</evidence>
<evidence type="ECO:0000256" key="3">
    <source>
        <dbReference type="ARBA" id="ARBA00022989"/>
    </source>
</evidence>
<reference evidence="7" key="1">
    <citation type="submission" date="2021-01" db="EMBL/GenBank/DDBJ databases">
        <title>Whole genome shotgun sequence of Rugosimonospora africana NBRC 104875.</title>
        <authorList>
            <person name="Komaki H."/>
            <person name="Tamura T."/>
        </authorList>
    </citation>
    <scope>NUCLEOTIDE SEQUENCE</scope>
    <source>
        <strain evidence="7">NBRC 104875</strain>
    </source>
</reference>
<comment type="subcellular location">
    <subcellularLocation>
        <location evidence="1">Cell membrane</location>
        <topology evidence="1">Multi-pass membrane protein</topology>
    </subcellularLocation>
</comment>
<keyword evidence="2 5" id="KW-0812">Transmembrane</keyword>
<dbReference type="PANTHER" id="PTHR23501:SF197">
    <property type="entry name" value="COMD"/>
    <property type="match status" value="1"/>
</dbReference>
<evidence type="ECO:0000259" key="6">
    <source>
        <dbReference type="PROSITE" id="PS50850"/>
    </source>
</evidence>
<evidence type="ECO:0000256" key="4">
    <source>
        <dbReference type="ARBA" id="ARBA00023136"/>
    </source>
</evidence>
<dbReference type="InterPro" id="IPR001958">
    <property type="entry name" value="Tet-R_TetA/multi-R_MdtG-like"/>
</dbReference>
<keyword evidence="4 5" id="KW-0472">Membrane</keyword>
<feature type="transmembrane region" description="Helical" evidence="5">
    <location>
        <begin position="104"/>
        <end position="123"/>
    </location>
</feature>
<dbReference type="EMBL" id="BONZ01000036">
    <property type="protein sequence ID" value="GIH15613.1"/>
    <property type="molecule type" value="Genomic_DNA"/>
</dbReference>
<protein>
    <submittedName>
        <fullName evidence="7">MFS transporter</fullName>
    </submittedName>
</protein>
<accession>A0A8J3VRP8</accession>
<keyword evidence="8" id="KW-1185">Reference proteome</keyword>
<feature type="transmembrane region" description="Helical" evidence="5">
    <location>
        <begin position="339"/>
        <end position="358"/>
    </location>
</feature>
<feature type="transmembrane region" description="Helical" evidence="5">
    <location>
        <begin position="438"/>
        <end position="457"/>
    </location>
</feature>
<dbReference type="InterPro" id="IPR020846">
    <property type="entry name" value="MFS_dom"/>
</dbReference>
<evidence type="ECO:0000256" key="1">
    <source>
        <dbReference type="ARBA" id="ARBA00004651"/>
    </source>
</evidence>
<feature type="transmembrane region" description="Helical" evidence="5">
    <location>
        <begin position="364"/>
        <end position="387"/>
    </location>
</feature>
<dbReference type="Gene3D" id="1.20.1250.20">
    <property type="entry name" value="MFS general substrate transporter like domains"/>
    <property type="match status" value="2"/>
</dbReference>
<dbReference type="PROSITE" id="PS50850">
    <property type="entry name" value="MFS"/>
    <property type="match status" value="1"/>
</dbReference>
<feature type="domain" description="Major facilitator superfamily (MFS) profile" evidence="6">
    <location>
        <begin position="15"/>
        <end position="461"/>
    </location>
</feature>
<dbReference type="SUPFAM" id="SSF103473">
    <property type="entry name" value="MFS general substrate transporter"/>
    <property type="match status" value="2"/>
</dbReference>
<feature type="transmembrane region" description="Helical" evidence="5">
    <location>
        <begin position="135"/>
        <end position="156"/>
    </location>
</feature>
<sequence length="493" mass="51249">MSRQNRNIRTKPRPILPVLILAAFSFSVIQSLVAPVLPEIQRELHTTQSTVTWIITAYLLSASIFTPILGRLGDRVGKDKVLFVALIALAVGLAISAIAPNIGIMLVGRVVQGFGGGIFPLAFGIVRDEVPRERVAGTVGILASLLAVGLGLGAVLAGPIVDVLDSRALFWLPMILVVTAAVASYFVIPPSPTRSPGQFSWAASVLLGAWLILLLVPLSEASAWGWGSARVLGMFIAAGVLAVAWIVVEAKATSPLIDMRMMRIPAVWTTNLVSLLFGVAMYGMIGFLPAFLQTPPAAGYGFGASITEAGLLMLPMSVTMFGSGVVTPPLSHRVGAKKVLVVGTVITLASFVILVLAHTREWEILLAMAILGVGFGAAFATMSNVIVAAVPPHQTGVANGMNTNIRSIGGAIGAAVMASVVSAHALPSGLPAEKGYTYGFTALGIATAGAALAAFLVPRNHQHADEHEAQPTILEEEAYAEAAVIGVPGLGDE</sequence>
<dbReference type="AlphaFoldDB" id="A0A8J3VRP8"/>
<dbReference type="PRINTS" id="PR01035">
    <property type="entry name" value="TCRTETA"/>
</dbReference>
<keyword evidence="3 5" id="KW-1133">Transmembrane helix</keyword>
<dbReference type="CDD" id="cd17504">
    <property type="entry name" value="MFS_MMR_MDR_like"/>
    <property type="match status" value="1"/>
</dbReference>
<feature type="transmembrane region" description="Helical" evidence="5">
    <location>
        <begin position="224"/>
        <end position="248"/>
    </location>
</feature>
<gene>
    <name evidence="7" type="ORF">Raf01_37850</name>
</gene>
<dbReference type="Pfam" id="PF07690">
    <property type="entry name" value="MFS_1"/>
    <property type="match status" value="1"/>
</dbReference>
<organism evidence="7 8">
    <name type="scientific">Rugosimonospora africana</name>
    <dbReference type="NCBI Taxonomy" id="556532"/>
    <lineage>
        <taxon>Bacteria</taxon>
        <taxon>Bacillati</taxon>
        <taxon>Actinomycetota</taxon>
        <taxon>Actinomycetes</taxon>
        <taxon>Micromonosporales</taxon>
        <taxon>Micromonosporaceae</taxon>
        <taxon>Rugosimonospora</taxon>
    </lineage>
</organism>
<feature type="transmembrane region" description="Helical" evidence="5">
    <location>
        <begin position="81"/>
        <end position="98"/>
    </location>
</feature>
<evidence type="ECO:0000313" key="7">
    <source>
        <dbReference type="EMBL" id="GIH15613.1"/>
    </source>
</evidence>
<feature type="transmembrane region" description="Helical" evidence="5">
    <location>
        <begin position="199"/>
        <end position="218"/>
    </location>
</feature>
<dbReference type="RefSeq" id="WP_203919241.1">
    <property type="nucleotide sequence ID" value="NZ_BONZ01000036.1"/>
</dbReference>